<dbReference type="Pfam" id="PF02330">
    <property type="entry name" value="MAM33"/>
    <property type="match status" value="1"/>
</dbReference>
<dbReference type="SUPFAM" id="SSF54529">
    <property type="entry name" value="Mitochondrial glycoprotein MAM33-like"/>
    <property type="match status" value="1"/>
</dbReference>
<dbReference type="PANTHER" id="PTHR10826">
    <property type="entry name" value="COMPLEMENT COMPONENT 1"/>
    <property type="match status" value="1"/>
</dbReference>
<evidence type="ECO:0000313" key="2">
    <source>
        <dbReference type="EMBL" id="PWN18465.1"/>
    </source>
</evidence>
<dbReference type="GeneID" id="37012212"/>
<dbReference type="AlphaFoldDB" id="A0A316U680"/>
<dbReference type="InterPro" id="IPR036561">
    <property type="entry name" value="MAM33_sf"/>
</dbReference>
<proteinExistence type="predicted"/>
<evidence type="ECO:0000313" key="3">
    <source>
        <dbReference type="Proteomes" id="UP000245942"/>
    </source>
</evidence>
<accession>A0A316U680</accession>
<feature type="region of interest" description="Disordered" evidence="1">
    <location>
        <begin position="141"/>
        <end position="168"/>
    </location>
</feature>
<reference evidence="2 3" key="1">
    <citation type="journal article" date="2018" name="Mol. Biol. Evol.">
        <title>Broad Genomic Sampling Reveals a Smut Pathogenic Ancestry of the Fungal Clade Ustilaginomycotina.</title>
        <authorList>
            <person name="Kijpornyongpan T."/>
            <person name="Mondo S.J."/>
            <person name="Barry K."/>
            <person name="Sandor L."/>
            <person name="Lee J."/>
            <person name="Lipzen A."/>
            <person name="Pangilinan J."/>
            <person name="LaButti K."/>
            <person name="Hainaut M."/>
            <person name="Henrissat B."/>
            <person name="Grigoriev I.V."/>
            <person name="Spatafora J.W."/>
            <person name="Aime M.C."/>
        </authorList>
    </citation>
    <scope>NUCLEOTIDE SEQUENCE [LARGE SCALE GENOMIC DNA]</scope>
    <source>
        <strain evidence="2 3">MCA 4718</strain>
    </source>
</reference>
<evidence type="ECO:0000256" key="1">
    <source>
        <dbReference type="SAM" id="MobiDB-lite"/>
    </source>
</evidence>
<dbReference type="Proteomes" id="UP000245942">
    <property type="component" value="Unassembled WGS sequence"/>
</dbReference>
<dbReference type="GO" id="GO:0005759">
    <property type="term" value="C:mitochondrial matrix"/>
    <property type="evidence" value="ECO:0007669"/>
    <property type="project" value="InterPro"/>
</dbReference>
<dbReference type="GO" id="GO:0042256">
    <property type="term" value="P:cytosolic ribosome assembly"/>
    <property type="evidence" value="ECO:0007669"/>
    <property type="project" value="TreeGrafter"/>
</dbReference>
<dbReference type="RefSeq" id="XP_025345625.1">
    <property type="nucleotide sequence ID" value="XM_025490478.1"/>
</dbReference>
<dbReference type="InterPro" id="IPR003428">
    <property type="entry name" value="MAM33"/>
</dbReference>
<sequence length="283" mass="31016">MSFLATSSRLALGRSATRAASQRLALLPKLAASATATQLPRFSATPSSSHPFTTSLTRLGSGTTDVELASRLAQELTYEQETQASSASSSSDAGEPDFLRDFKSTGIWSIQDIAGSDEIALERDFGNERIKVLFSIGDIDTNDPSEFEDAEEGEAAQEEGKEDDESPAFPVRCAISITKANKGALTIDAQADSGVFRIENISFYKDSKLATELTAEADWKRRGLYIGPQFPTLDDSLQAQFETYLEERGIGEHLALFVPLFAEYKEQKEYCHWLGNVRDFVEA</sequence>
<dbReference type="PANTHER" id="PTHR10826:SF1">
    <property type="entry name" value="COMPLEMENT COMPONENT 1 Q SUBCOMPONENT-BINDING PROTEIN, MITOCHONDRIAL"/>
    <property type="match status" value="1"/>
</dbReference>
<protein>
    <submittedName>
        <fullName evidence="2">Mitochondrial glyco protein</fullName>
    </submittedName>
</protein>
<dbReference type="OrthoDB" id="278212at2759"/>
<keyword evidence="3" id="KW-1185">Reference proteome</keyword>
<dbReference type="STRING" id="1684307.A0A316U680"/>
<feature type="compositionally biased region" description="Acidic residues" evidence="1">
    <location>
        <begin position="141"/>
        <end position="166"/>
    </location>
</feature>
<dbReference type="EMBL" id="KZ819336">
    <property type="protein sequence ID" value="PWN18465.1"/>
    <property type="molecule type" value="Genomic_DNA"/>
</dbReference>
<gene>
    <name evidence="2" type="ORF">BCV69DRAFT_252638</name>
</gene>
<name>A0A316U680_9BASI</name>
<organism evidence="2 3">
    <name type="scientific">Pseudomicrostroma glucosiphilum</name>
    <dbReference type="NCBI Taxonomy" id="1684307"/>
    <lineage>
        <taxon>Eukaryota</taxon>
        <taxon>Fungi</taxon>
        <taxon>Dikarya</taxon>
        <taxon>Basidiomycota</taxon>
        <taxon>Ustilaginomycotina</taxon>
        <taxon>Exobasidiomycetes</taxon>
        <taxon>Microstromatales</taxon>
        <taxon>Microstromatales incertae sedis</taxon>
        <taxon>Pseudomicrostroma</taxon>
    </lineage>
</organism>
<dbReference type="Gene3D" id="3.10.280.10">
    <property type="entry name" value="Mitochondrial glycoprotein"/>
    <property type="match status" value="1"/>
</dbReference>